<comment type="caution">
    <text evidence="4">The sequence shown here is derived from an EMBL/GenBank/DDBJ whole genome shotgun (WGS) entry which is preliminary data.</text>
</comment>
<name>A0ABX0Y5A8_9ACTN</name>
<dbReference type="InterPro" id="IPR050832">
    <property type="entry name" value="Bact_Acetyltransf"/>
</dbReference>
<accession>A0ABX0Y5A8</accession>
<dbReference type="SUPFAM" id="SSF55729">
    <property type="entry name" value="Acyl-CoA N-acyltransferases (Nat)"/>
    <property type="match status" value="1"/>
</dbReference>
<evidence type="ECO:0000256" key="1">
    <source>
        <dbReference type="ARBA" id="ARBA00022679"/>
    </source>
</evidence>
<gene>
    <name evidence="4" type="ORF">HC031_23100</name>
</gene>
<keyword evidence="5" id="KW-1185">Reference proteome</keyword>
<dbReference type="InterPro" id="IPR016181">
    <property type="entry name" value="Acyl_CoA_acyltransferase"/>
</dbReference>
<feature type="domain" description="N-acetyltransferase" evidence="3">
    <location>
        <begin position="43"/>
        <end position="211"/>
    </location>
</feature>
<dbReference type="EMBL" id="JAATVY010000019">
    <property type="protein sequence ID" value="NJC72582.1"/>
    <property type="molecule type" value="Genomic_DNA"/>
</dbReference>
<keyword evidence="1" id="KW-0808">Transferase</keyword>
<keyword evidence="2" id="KW-0012">Acyltransferase</keyword>
<dbReference type="RefSeq" id="WP_167927477.1">
    <property type="nucleotide sequence ID" value="NZ_JAATVY010000019.1"/>
</dbReference>
<proteinExistence type="predicted"/>
<evidence type="ECO:0000313" key="5">
    <source>
        <dbReference type="Proteomes" id="UP000722989"/>
    </source>
</evidence>
<evidence type="ECO:0000259" key="3">
    <source>
        <dbReference type="PROSITE" id="PS51186"/>
    </source>
</evidence>
<sequence length="211" mass="23393">MARVILAVARSDSGCGRFLAASPSVALLCEPDHHDRGTRMTGVRIRQATVDDAATLVEIHRRARDTYYRGMVPDEVLDDPADHAGMRAAYERAVARPDRTALCAESGGGVVGFAALGPPFEPVEDADPGSVAQLFGLYVVPERWDRRIGSSLHDESVRRWRQAGVVTARLEVWERNERARAFYLRRGWRPDGHERPGPGGYPYLRMVLSLS</sequence>
<organism evidence="4 5">
    <name type="scientific">Planosporangium thailandense</name>
    <dbReference type="NCBI Taxonomy" id="765197"/>
    <lineage>
        <taxon>Bacteria</taxon>
        <taxon>Bacillati</taxon>
        <taxon>Actinomycetota</taxon>
        <taxon>Actinomycetes</taxon>
        <taxon>Micromonosporales</taxon>
        <taxon>Micromonosporaceae</taxon>
        <taxon>Planosporangium</taxon>
    </lineage>
</organism>
<dbReference type="CDD" id="cd04301">
    <property type="entry name" value="NAT_SF"/>
    <property type="match status" value="1"/>
</dbReference>
<dbReference type="Gene3D" id="3.40.630.30">
    <property type="match status" value="1"/>
</dbReference>
<reference evidence="4 5" key="1">
    <citation type="submission" date="2020-03" db="EMBL/GenBank/DDBJ databases">
        <title>WGS of the type strain of Planosporangium spp.</title>
        <authorList>
            <person name="Thawai C."/>
        </authorList>
    </citation>
    <scope>NUCLEOTIDE SEQUENCE [LARGE SCALE GENOMIC DNA]</scope>
    <source>
        <strain evidence="4 5">TBRC 5610</strain>
    </source>
</reference>
<evidence type="ECO:0000256" key="2">
    <source>
        <dbReference type="ARBA" id="ARBA00023315"/>
    </source>
</evidence>
<dbReference type="Proteomes" id="UP000722989">
    <property type="component" value="Unassembled WGS sequence"/>
</dbReference>
<protein>
    <submittedName>
        <fullName evidence="4">GNAT family N-acetyltransferase</fullName>
    </submittedName>
</protein>
<dbReference type="InterPro" id="IPR000182">
    <property type="entry name" value="GNAT_dom"/>
</dbReference>
<dbReference type="Pfam" id="PF00583">
    <property type="entry name" value="Acetyltransf_1"/>
    <property type="match status" value="1"/>
</dbReference>
<dbReference type="PANTHER" id="PTHR43877">
    <property type="entry name" value="AMINOALKYLPHOSPHONATE N-ACETYLTRANSFERASE-RELATED-RELATED"/>
    <property type="match status" value="1"/>
</dbReference>
<dbReference type="PROSITE" id="PS51186">
    <property type="entry name" value="GNAT"/>
    <property type="match status" value="1"/>
</dbReference>
<evidence type="ECO:0000313" key="4">
    <source>
        <dbReference type="EMBL" id="NJC72582.1"/>
    </source>
</evidence>